<evidence type="ECO:0000256" key="1">
    <source>
        <dbReference type="ARBA" id="ARBA00006174"/>
    </source>
</evidence>
<dbReference type="Proteomes" id="UP001596098">
    <property type="component" value="Unassembled WGS sequence"/>
</dbReference>
<keyword evidence="6" id="KW-1185">Reference proteome</keyword>
<accession>A0ABW1QUN4</accession>
<name>A0ABW1QUN4_9ACTN</name>
<dbReference type="Pfam" id="PF03972">
    <property type="entry name" value="MmgE_PrpD_N"/>
    <property type="match status" value="1"/>
</dbReference>
<feature type="region of interest" description="Disordered" evidence="2">
    <location>
        <begin position="1"/>
        <end position="24"/>
    </location>
</feature>
<dbReference type="InterPro" id="IPR045337">
    <property type="entry name" value="MmgE_PrpD_C"/>
</dbReference>
<dbReference type="EMBL" id="JBHSQI010000001">
    <property type="protein sequence ID" value="MFC6152320.1"/>
    <property type="molecule type" value="Genomic_DNA"/>
</dbReference>
<feature type="domain" description="MmgE/PrpD C-terminal" evidence="4">
    <location>
        <begin position="298"/>
        <end position="466"/>
    </location>
</feature>
<sequence>MTTPYTPAADAQPQGNPTFEPDGGPTLAQQLGAFAAHCAEHGVPADVAASVGQRTLDVLGLCVAAHRLPTSAAAVGHVLDQGGNAQATVIGVETRVNAAQAAFANGVLAHSLDYDDTHLPSILHPSASVVPAALAAAEHAGASGEVVTRAIAVGLEVAVRLGMAGYDEELNNSVFFEHGQHATSITGAMGSTVAAAICYGLDAEGITNALGLTASMASGVIEANRTGGTVKRLHCGFAAQAGVTAAQLVKRGFTGPPTVLEGRFGFFQGWLHGQFFPEAITSGLGTEWSVPGIFFKPYPANHFTHTTVDAGRAFAAAGITPEMVAEVTVGVAGSTARTIGEPIEVKRTPVTGYQAQFSGPYAFAAGLIGGGGLATGLDDYTDELAQDPLRRELMSKVTVVDNAECNEIYPFQFPAVVTLKTTDGRELVEKVLTNRGGPARPLSDAELAKKFSDNVAGRLASDVAAKVSTEVLALQGVADLSAVLAPLTTFIPTDSEESK</sequence>
<dbReference type="RefSeq" id="WP_128220501.1">
    <property type="nucleotide sequence ID" value="NZ_CP034929.1"/>
</dbReference>
<proteinExistence type="inferred from homology"/>
<comment type="caution">
    <text evidence="5">The sequence shown here is derived from an EMBL/GenBank/DDBJ whole genome shotgun (WGS) entry which is preliminary data.</text>
</comment>
<dbReference type="PANTHER" id="PTHR16943:SF8">
    <property type="entry name" value="2-METHYLCITRATE DEHYDRATASE"/>
    <property type="match status" value="1"/>
</dbReference>
<feature type="domain" description="MmgE/PrpD N-terminal" evidence="3">
    <location>
        <begin position="29"/>
        <end position="274"/>
    </location>
</feature>
<evidence type="ECO:0000259" key="3">
    <source>
        <dbReference type="Pfam" id="PF03972"/>
    </source>
</evidence>
<dbReference type="InterPro" id="IPR005656">
    <property type="entry name" value="MmgE_PrpD"/>
</dbReference>
<dbReference type="Gene3D" id="1.10.4100.10">
    <property type="entry name" value="2-methylcitrate dehydratase PrpD"/>
    <property type="match status" value="1"/>
</dbReference>
<dbReference type="InterPro" id="IPR042183">
    <property type="entry name" value="MmgE/PrpD_sf_1"/>
</dbReference>
<dbReference type="InterPro" id="IPR042188">
    <property type="entry name" value="MmgE/PrpD_sf_2"/>
</dbReference>
<comment type="similarity">
    <text evidence="1">Belongs to the PrpD family.</text>
</comment>
<evidence type="ECO:0000259" key="4">
    <source>
        <dbReference type="Pfam" id="PF19305"/>
    </source>
</evidence>
<dbReference type="Pfam" id="PF19305">
    <property type="entry name" value="MmgE_PrpD_C"/>
    <property type="match status" value="1"/>
</dbReference>
<organism evidence="5 6">
    <name type="scientific">Nocardioides yefusunii</name>
    <dbReference type="NCBI Taxonomy" id="2500546"/>
    <lineage>
        <taxon>Bacteria</taxon>
        <taxon>Bacillati</taxon>
        <taxon>Actinomycetota</taxon>
        <taxon>Actinomycetes</taxon>
        <taxon>Propionibacteriales</taxon>
        <taxon>Nocardioidaceae</taxon>
        <taxon>Nocardioides</taxon>
    </lineage>
</organism>
<dbReference type="Gene3D" id="3.30.1330.120">
    <property type="entry name" value="2-methylcitrate dehydratase PrpD"/>
    <property type="match status" value="1"/>
</dbReference>
<evidence type="ECO:0000313" key="6">
    <source>
        <dbReference type="Proteomes" id="UP001596098"/>
    </source>
</evidence>
<dbReference type="InterPro" id="IPR045336">
    <property type="entry name" value="MmgE_PrpD_N"/>
</dbReference>
<reference evidence="6" key="1">
    <citation type="journal article" date="2019" name="Int. J. Syst. Evol. Microbiol.">
        <title>The Global Catalogue of Microorganisms (GCM) 10K type strain sequencing project: providing services to taxonomists for standard genome sequencing and annotation.</title>
        <authorList>
            <consortium name="The Broad Institute Genomics Platform"/>
            <consortium name="The Broad Institute Genome Sequencing Center for Infectious Disease"/>
            <person name="Wu L."/>
            <person name="Ma J."/>
        </authorList>
    </citation>
    <scope>NUCLEOTIDE SEQUENCE [LARGE SCALE GENOMIC DNA]</scope>
    <source>
        <strain evidence="6">DFY28</strain>
    </source>
</reference>
<evidence type="ECO:0000256" key="2">
    <source>
        <dbReference type="SAM" id="MobiDB-lite"/>
    </source>
</evidence>
<gene>
    <name evidence="5" type="ORF">ACFPWU_01405</name>
</gene>
<dbReference type="PANTHER" id="PTHR16943">
    <property type="entry name" value="2-METHYLCITRATE DEHYDRATASE-RELATED"/>
    <property type="match status" value="1"/>
</dbReference>
<protein>
    <submittedName>
        <fullName evidence="5">MmgE/PrpD family protein</fullName>
    </submittedName>
</protein>
<dbReference type="InterPro" id="IPR036148">
    <property type="entry name" value="MmgE/PrpD_sf"/>
</dbReference>
<evidence type="ECO:0000313" key="5">
    <source>
        <dbReference type="EMBL" id="MFC6152320.1"/>
    </source>
</evidence>
<dbReference type="SUPFAM" id="SSF103378">
    <property type="entry name" value="2-methylcitrate dehydratase PrpD"/>
    <property type="match status" value="1"/>
</dbReference>